<gene>
    <name evidence="2" type="ORF">O3P69_013631</name>
</gene>
<protein>
    <submittedName>
        <fullName evidence="2">Uncharacterized protein</fullName>
    </submittedName>
</protein>
<reference evidence="2 3" key="1">
    <citation type="submission" date="2023-03" db="EMBL/GenBank/DDBJ databases">
        <title>High-quality genome of Scylla paramamosain provides insights in environmental adaptation.</title>
        <authorList>
            <person name="Zhang L."/>
        </authorList>
    </citation>
    <scope>NUCLEOTIDE SEQUENCE [LARGE SCALE GENOMIC DNA]</scope>
    <source>
        <strain evidence="2">LZ_2023a</strain>
        <tissue evidence="2">Muscle</tissue>
    </source>
</reference>
<evidence type="ECO:0000313" key="2">
    <source>
        <dbReference type="EMBL" id="KAK8377101.1"/>
    </source>
</evidence>
<dbReference type="Proteomes" id="UP001487740">
    <property type="component" value="Unassembled WGS sequence"/>
</dbReference>
<proteinExistence type="predicted"/>
<sequence length="129" mass="14175">MEENEESEEEEEEDTSKKERKEDEKDTDKKVMVAVVMEKTRMMAGTIGPEHSRDIDVRGDTAADNGGGTGEEAGEWRGEGDTWINEEEQSGARQPPPNTPTTTTTTTNINIPITWQHNSNIGAIKKAGG</sequence>
<evidence type="ECO:0000313" key="3">
    <source>
        <dbReference type="Proteomes" id="UP001487740"/>
    </source>
</evidence>
<feature type="compositionally biased region" description="Basic and acidic residues" evidence="1">
    <location>
        <begin position="15"/>
        <end position="31"/>
    </location>
</feature>
<dbReference type="EMBL" id="JARAKH010000047">
    <property type="protein sequence ID" value="KAK8377101.1"/>
    <property type="molecule type" value="Genomic_DNA"/>
</dbReference>
<name>A0AAW0SPS7_SCYPA</name>
<feature type="compositionally biased region" description="Acidic residues" evidence="1">
    <location>
        <begin position="1"/>
        <end position="14"/>
    </location>
</feature>
<accession>A0AAW0SPS7</accession>
<dbReference type="AlphaFoldDB" id="A0AAW0SPS7"/>
<feature type="region of interest" description="Disordered" evidence="1">
    <location>
        <begin position="1"/>
        <end position="114"/>
    </location>
</feature>
<comment type="caution">
    <text evidence="2">The sequence shown here is derived from an EMBL/GenBank/DDBJ whole genome shotgun (WGS) entry which is preliminary data.</text>
</comment>
<feature type="compositionally biased region" description="Low complexity" evidence="1">
    <location>
        <begin position="100"/>
        <end position="114"/>
    </location>
</feature>
<keyword evidence="3" id="KW-1185">Reference proteome</keyword>
<feature type="compositionally biased region" description="Basic and acidic residues" evidence="1">
    <location>
        <begin position="50"/>
        <end position="61"/>
    </location>
</feature>
<evidence type="ECO:0000256" key="1">
    <source>
        <dbReference type="SAM" id="MobiDB-lite"/>
    </source>
</evidence>
<organism evidence="2 3">
    <name type="scientific">Scylla paramamosain</name>
    <name type="common">Mud crab</name>
    <dbReference type="NCBI Taxonomy" id="85552"/>
    <lineage>
        <taxon>Eukaryota</taxon>
        <taxon>Metazoa</taxon>
        <taxon>Ecdysozoa</taxon>
        <taxon>Arthropoda</taxon>
        <taxon>Crustacea</taxon>
        <taxon>Multicrustacea</taxon>
        <taxon>Malacostraca</taxon>
        <taxon>Eumalacostraca</taxon>
        <taxon>Eucarida</taxon>
        <taxon>Decapoda</taxon>
        <taxon>Pleocyemata</taxon>
        <taxon>Brachyura</taxon>
        <taxon>Eubrachyura</taxon>
        <taxon>Portunoidea</taxon>
        <taxon>Portunidae</taxon>
        <taxon>Portuninae</taxon>
        <taxon>Scylla</taxon>
    </lineage>
</organism>